<protein>
    <submittedName>
        <fullName evidence="1">Uncharacterized protein</fullName>
    </submittedName>
</protein>
<reference evidence="1" key="2">
    <citation type="journal article" date="2023" name="IMA Fungus">
        <title>Comparative genomic study of the Penicillium genus elucidates a diverse pangenome and 15 lateral gene transfer events.</title>
        <authorList>
            <person name="Petersen C."/>
            <person name="Sorensen T."/>
            <person name="Nielsen M.R."/>
            <person name="Sondergaard T.E."/>
            <person name="Sorensen J.L."/>
            <person name="Fitzpatrick D.A."/>
            <person name="Frisvad J.C."/>
            <person name="Nielsen K.L."/>
        </authorList>
    </citation>
    <scope>NUCLEOTIDE SEQUENCE</scope>
    <source>
        <strain evidence="1">IBT 16849</strain>
    </source>
</reference>
<name>A0A9W9J6Q9_9EURO</name>
<gene>
    <name evidence="1" type="ORF">N7472_008329</name>
</gene>
<dbReference type="EMBL" id="JAPQKP010000005">
    <property type="protein sequence ID" value="KAJ5189315.1"/>
    <property type="molecule type" value="Genomic_DNA"/>
</dbReference>
<dbReference type="Proteomes" id="UP001150879">
    <property type="component" value="Unassembled WGS sequence"/>
</dbReference>
<comment type="caution">
    <text evidence="1">The sequence shown here is derived from an EMBL/GenBank/DDBJ whole genome shotgun (WGS) entry which is preliminary data.</text>
</comment>
<dbReference type="AlphaFoldDB" id="A0A9W9J6Q9"/>
<keyword evidence="2" id="KW-1185">Reference proteome</keyword>
<proteinExistence type="predicted"/>
<accession>A0A9W9J6Q9</accession>
<evidence type="ECO:0000313" key="2">
    <source>
        <dbReference type="Proteomes" id="UP001150879"/>
    </source>
</evidence>
<organism evidence="1 2">
    <name type="scientific">Penicillium cf. griseofulvum</name>
    <dbReference type="NCBI Taxonomy" id="2972120"/>
    <lineage>
        <taxon>Eukaryota</taxon>
        <taxon>Fungi</taxon>
        <taxon>Dikarya</taxon>
        <taxon>Ascomycota</taxon>
        <taxon>Pezizomycotina</taxon>
        <taxon>Eurotiomycetes</taxon>
        <taxon>Eurotiomycetidae</taxon>
        <taxon>Eurotiales</taxon>
        <taxon>Aspergillaceae</taxon>
        <taxon>Penicillium</taxon>
    </lineage>
</organism>
<evidence type="ECO:0000313" key="1">
    <source>
        <dbReference type="EMBL" id="KAJ5189315.1"/>
    </source>
</evidence>
<sequence>MARPIGKPPFMVGPQLMKDPNDNKGAIWVTIELSVAMKSTYSDVELMEFVVQQIRNRKASVWSSAQHYRRYLCLALPVNEYITGKKDEDAVMAKGLEAGTLVALENPRKKGSS</sequence>
<reference evidence="1" key="1">
    <citation type="submission" date="2022-11" db="EMBL/GenBank/DDBJ databases">
        <authorList>
            <person name="Petersen C."/>
        </authorList>
    </citation>
    <scope>NUCLEOTIDE SEQUENCE</scope>
    <source>
        <strain evidence="1">IBT 16849</strain>
    </source>
</reference>